<dbReference type="PROSITE" id="PS51642">
    <property type="entry name" value="HEMOPEXIN_2"/>
    <property type="match status" value="4"/>
</dbReference>
<dbReference type="PIRSF" id="PIRSF002551">
    <property type="entry name" value="Hemopexin_chordata"/>
    <property type="match status" value="1"/>
</dbReference>
<dbReference type="FunFam" id="2.110.10.10:FF:000009">
    <property type="entry name" value="Hemopexin"/>
    <property type="match status" value="1"/>
</dbReference>
<dbReference type="GO" id="GO:0015232">
    <property type="term" value="F:heme transmembrane transporter activity"/>
    <property type="evidence" value="ECO:0007669"/>
    <property type="project" value="InterPro"/>
</dbReference>
<evidence type="ECO:0000256" key="14">
    <source>
        <dbReference type="PIRSR" id="PIRSR002551-1"/>
    </source>
</evidence>
<accession>A0A3B4U472</accession>
<dbReference type="KEGG" id="sdu:111222652"/>
<dbReference type="PANTHER" id="PTHR22917">
    <property type="entry name" value="HEMOPEXIN DOMAIN-CONTAINING PROTEIN"/>
    <property type="match status" value="1"/>
</dbReference>
<dbReference type="AlphaFoldDB" id="A0A3B4U472"/>
<dbReference type="CTD" id="767787"/>
<feature type="chain" id="PRO_5017455286" description="Hemopexin" evidence="17">
    <location>
        <begin position="20"/>
        <end position="436"/>
    </location>
</feature>
<feature type="disulfide bond" evidence="14">
    <location>
        <begin position="351"/>
        <end position="393"/>
    </location>
</feature>
<keyword evidence="7 13" id="KW-0349">Heme</keyword>
<keyword evidence="11 13" id="KW-0408">Iron</keyword>
<dbReference type="STRING" id="41447.ENSSDUP00000013381"/>
<evidence type="ECO:0000256" key="17">
    <source>
        <dbReference type="SAM" id="SignalP"/>
    </source>
</evidence>
<keyword evidence="12" id="KW-0325">Glycoprotein</keyword>
<comment type="subcellular location">
    <subcellularLocation>
        <location evidence="2">Secreted</location>
    </subcellularLocation>
</comment>
<dbReference type="GO" id="GO:0046872">
    <property type="term" value="F:metal ion binding"/>
    <property type="evidence" value="ECO:0007669"/>
    <property type="project" value="UniProtKB-UniRule"/>
</dbReference>
<dbReference type="InterPro" id="IPR000585">
    <property type="entry name" value="Hemopexin-like_dom"/>
</dbReference>
<comment type="similarity">
    <text evidence="3 13">Belongs to the hemopexin family.</text>
</comment>
<organism evidence="18 19">
    <name type="scientific">Seriola dumerili</name>
    <name type="common">Greater amberjack</name>
    <name type="synonym">Caranx dumerili</name>
    <dbReference type="NCBI Taxonomy" id="41447"/>
    <lineage>
        <taxon>Eukaryota</taxon>
        <taxon>Metazoa</taxon>
        <taxon>Chordata</taxon>
        <taxon>Craniata</taxon>
        <taxon>Vertebrata</taxon>
        <taxon>Euteleostomi</taxon>
        <taxon>Actinopterygii</taxon>
        <taxon>Neopterygii</taxon>
        <taxon>Teleostei</taxon>
        <taxon>Neoteleostei</taxon>
        <taxon>Acanthomorphata</taxon>
        <taxon>Carangaria</taxon>
        <taxon>Carangiformes</taxon>
        <taxon>Carangidae</taxon>
        <taxon>Seriola</taxon>
    </lineage>
</organism>
<evidence type="ECO:0000256" key="5">
    <source>
        <dbReference type="ARBA" id="ARBA00022448"/>
    </source>
</evidence>
<feature type="binding site" description="axial binding residue" evidence="15">
    <location>
        <position position="283"/>
    </location>
    <ligand>
        <name>heme</name>
        <dbReference type="ChEBI" id="CHEBI:30413"/>
        <label>2</label>
    </ligand>
    <ligandPart>
        <name>Fe</name>
        <dbReference type="ChEBI" id="CHEBI:18248"/>
    </ligandPart>
</feature>
<keyword evidence="14" id="KW-1015">Disulfide bond</keyword>
<keyword evidence="6 13" id="KW-0964">Secreted</keyword>
<keyword evidence="5 13" id="KW-0813">Transport</keyword>
<evidence type="ECO:0000256" key="3">
    <source>
        <dbReference type="ARBA" id="ARBA00011072"/>
    </source>
</evidence>
<dbReference type="OMA" id="CSSAMRW"/>
<keyword evidence="9 17" id="KW-0732">Signal</keyword>
<evidence type="ECO:0000313" key="18">
    <source>
        <dbReference type="Ensembl" id="ENSSDUP00000013381.1"/>
    </source>
</evidence>
<keyword evidence="19" id="KW-1185">Reference proteome</keyword>
<evidence type="ECO:0000256" key="7">
    <source>
        <dbReference type="ARBA" id="ARBA00022617"/>
    </source>
</evidence>
<feature type="binding site" description="axial binding residue" evidence="15">
    <location>
        <position position="239"/>
    </location>
    <ligand>
        <name>heme</name>
        <dbReference type="ChEBI" id="CHEBI:30413"/>
        <label>2</label>
    </ligand>
    <ligandPart>
        <name>Fe</name>
        <dbReference type="ChEBI" id="CHEBI:18248"/>
    </ligandPart>
</feature>
<evidence type="ECO:0000313" key="19">
    <source>
        <dbReference type="Proteomes" id="UP000261420"/>
    </source>
</evidence>
<feature type="repeat" description="Hemopexin" evidence="16">
    <location>
        <begin position="250"/>
        <end position="294"/>
    </location>
</feature>
<feature type="disulfide bond" evidence="14">
    <location>
        <begin position="42"/>
        <end position="234"/>
    </location>
</feature>
<protein>
    <recommendedName>
        <fullName evidence="4 13">Hemopexin</fullName>
    </recommendedName>
</protein>
<dbReference type="Ensembl" id="ENSSDUT00000013626.1">
    <property type="protein sequence ID" value="ENSSDUP00000013381.1"/>
    <property type="gene ID" value="ENSSDUG00000009702.1"/>
</dbReference>
<proteinExistence type="inferred from homology"/>
<dbReference type="InterPro" id="IPR016358">
    <property type="entry name" value="Hemopexin"/>
</dbReference>
<evidence type="ECO:0000256" key="15">
    <source>
        <dbReference type="PIRSR" id="PIRSR002551-2"/>
    </source>
</evidence>
<dbReference type="GeneID" id="111222652"/>
<dbReference type="Proteomes" id="UP000261420">
    <property type="component" value="Unplaced"/>
</dbReference>
<evidence type="ECO:0000256" key="16">
    <source>
        <dbReference type="PROSITE-ProRule" id="PRU01011"/>
    </source>
</evidence>
<dbReference type="CDD" id="cd00094">
    <property type="entry name" value="HX"/>
    <property type="match status" value="1"/>
</dbReference>
<evidence type="ECO:0000256" key="13">
    <source>
        <dbReference type="PIRNR" id="PIRNR002551"/>
    </source>
</evidence>
<evidence type="ECO:0000256" key="9">
    <source>
        <dbReference type="ARBA" id="ARBA00022729"/>
    </source>
</evidence>
<feature type="repeat" description="Hemopexin" evidence="16">
    <location>
        <begin position="90"/>
        <end position="142"/>
    </location>
</feature>
<dbReference type="SMART" id="SM00120">
    <property type="entry name" value="HX"/>
    <property type="match status" value="5"/>
</dbReference>
<dbReference type="GO" id="GO:0005615">
    <property type="term" value="C:extracellular space"/>
    <property type="evidence" value="ECO:0007669"/>
    <property type="project" value="TreeGrafter"/>
</dbReference>
<dbReference type="RefSeq" id="XP_022602175.1">
    <property type="nucleotide sequence ID" value="XM_022746454.1"/>
</dbReference>
<dbReference type="InterPro" id="IPR051298">
    <property type="entry name" value="Heme_transport/Cell_adhesion"/>
</dbReference>
<evidence type="ECO:0000256" key="11">
    <source>
        <dbReference type="ARBA" id="ARBA00023004"/>
    </source>
</evidence>
<evidence type="ECO:0000256" key="1">
    <source>
        <dbReference type="ARBA" id="ARBA00002031"/>
    </source>
</evidence>
<feature type="disulfide bond" evidence="14">
    <location>
        <begin position="191"/>
        <end position="203"/>
    </location>
</feature>
<name>A0A3B4U472_SERDU</name>
<keyword evidence="10" id="KW-0677">Repeat</keyword>
<feature type="repeat" description="Hemopexin" evidence="16">
    <location>
        <begin position="295"/>
        <end position="342"/>
    </location>
</feature>
<evidence type="ECO:0000256" key="12">
    <source>
        <dbReference type="ARBA" id="ARBA00023180"/>
    </source>
</evidence>
<reference evidence="18" key="1">
    <citation type="submission" date="2025-08" db="UniProtKB">
        <authorList>
            <consortium name="Ensembl"/>
        </authorList>
    </citation>
    <scope>IDENTIFICATION</scope>
</reference>
<dbReference type="PANTHER" id="PTHR22917:SF9">
    <property type="entry name" value="HEMOPEXIN"/>
    <property type="match status" value="1"/>
</dbReference>
<dbReference type="InterPro" id="IPR018487">
    <property type="entry name" value="Hemopexin-like_repeat"/>
</dbReference>
<comment type="function">
    <text evidence="1 13">Binds heme and transports it to the liver for breakdown and iron recovery, after which the free hemopexin returns to the circulation.</text>
</comment>
<dbReference type="GeneTree" id="ENSGT00390000009178"/>
<dbReference type="GO" id="GO:0006879">
    <property type="term" value="P:intracellular iron ion homeostasis"/>
    <property type="evidence" value="ECO:0007669"/>
    <property type="project" value="InterPro"/>
</dbReference>
<dbReference type="InterPro" id="IPR036375">
    <property type="entry name" value="Hemopexin-like_dom_sf"/>
</dbReference>
<evidence type="ECO:0000256" key="10">
    <source>
        <dbReference type="ARBA" id="ARBA00022737"/>
    </source>
</evidence>
<evidence type="ECO:0000256" key="4">
    <source>
        <dbReference type="ARBA" id="ARBA00013632"/>
    </source>
</evidence>
<evidence type="ECO:0000256" key="2">
    <source>
        <dbReference type="ARBA" id="ARBA00004613"/>
    </source>
</evidence>
<dbReference type="Pfam" id="PF00045">
    <property type="entry name" value="Hemopexin"/>
    <property type="match status" value="1"/>
</dbReference>
<feature type="signal peptide" evidence="17">
    <location>
        <begin position="1"/>
        <end position="19"/>
    </location>
</feature>
<feature type="repeat" description="Hemopexin" evidence="16">
    <location>
        <begin position="188"/>
        <end position="234"/>
    </location>
</feature>
<sequence length="436" mass="48658">MDLITKTLFLCSALALANGAPAHTQDAAAHDGEAHAAVPDRCAGIEFDAITPDENGITFFFKGAHMWKGYHGPALLSNQSFKELDDIHHIGHVDAAFRMHNPANQDVHDHIYFFLDDKVFRYFNHSLEDGYPKEIQEEFPGVPTHLDAAVECPHGECTEDSVLFIKGHDVHVYDIATKTVKTKTWAHLPVCTSALRWMEGHYCFHGHNFTRFNPVSGEVSGNYPKDARDYFMRCADHGHGGGSKVRKCSEVKLDAITTDDAGKTYLFAGPIYMRLDTHRDGFHAFLITRTWKEVTGGVDAVFSYSDKTYLIKDDQVYIYKAGVPYILVEGYPKTLKEELGIEGHVDAAFHCPGEHTVHVIQGQHMRDVDLTATPRVVTRDVPLPVSDIDAGYCGSDGVKIFKGSQFYHYESPMILAMGKIAPELHNITPEMMGCQE</sequence>
<feature type="disulfide bond" evidence="14">
    <location>
        <begin position="152"/>
        <end position="157"/>
    </location>
</feature>
<dbReference type="Gene3D" id="2.110.10.10">
    <property type="entry name" value="Hemopexin-like domain"/>
    <property type="match status" value="2"/>
</dbReference>
<evidence type="ECO:0000256" key="8">
    <source>
        <dbReference type="ARBA" id="ARBA00022723"/>
    </source>
</evidence>
<dbReference type="SUPFAM" id="SSF50923">
    <property type="entry name" value="Hemopexin-like domain"/>
    <property type="match status" value="2"/>
</dbReference>
<keyword evidence="8 13" id="KW-0479">Metal-binding</keyword>
<reference evidence="18" key="2">
    <citation type="submission" date="2025-09" db="UniProtKB">
        <authorList>
            <consortium name="Ensembl"/>
        </authorList>
    </citation>
    <scope>IDENTIFICATION</scope>
</reference>
<evidence type="ECO:0000256" key="6">
    <source>
        <dbReference type="ARBA" id="ARBA00022525"/>
    </source>
</evidence>